<evidence type="ECO:0000256" key="1">
    <source>
        <dbReference type="SAM" id="MobiDB-lite"/>
    </source>
</evidence>
<accession>A0AA38HZI6</accession>
<proteinExistence type="predicted"/>
<feature type="region of interest" description="Disordered" evidence="1">
    <location>
        <begin position="1"/>
        <end position="32"/>
    </location>
</feature>
<dbReference type="EMBL" id="JALNTZ010000007">
    <property type="protein sequence ID" value="KAJ3647185.1"/>
    <property type="molecule type" value="Genomic_DNA"/>
</dbReference>
<reference evidence="2" key="1">
    <citation type="journal article" date="2023" name="G3 (Bethesda)">
        <title>Whole genome assemblies of Zophobas morio and Tenebrio molitor.</title>
        <authorList>
            <person name="Kaur S."/>
            <person name="Stinson S.A."/>
            <person name="diCenzo G.C."/>
        </authorList>
    </citation>
    <scope>NUCLEOTIDE SEQUENCE</scope>
    <source>
        <strain evidence="2">QUZm001</strain>
    </source>
</reference>
<evidence type="ECO:0000313" key="3">
    <source>
        <dbReference type="Proteomes" id="UP001168821"/>
    </source>
</evidence>
<gene>
    <name evidence="2" type="ORF">Zmor_024717</name>
</gene>
<evidence type="ECO:0000313" key="2">
    <source>
        <dbReference type="EMBL" id="KAJ3647185.1"/>
    </source>
</evidence>
<comment type="caution">
    <text evidence="2">The sequence shown here is derived from an EMBL/GenBank/DDBJ whole genome shotgun (WGS) entry which is preliminary data.</text>
</comment>
<organism evidence="2 3">
    <name type="scientific">Zophobas morio</name>
    <dbReference type="NCBI Taxonomy" id="2755281"/>
    <lineage>
        <taxon>Eukaryota</taxon>
        <taxon>Metazoa</taxon>
        <taxon>Ecdysozoa</taxon>
        <taxon>Arthropoda</taxon>
        <taxon>Hexapoda</taxon>
        <taxon>Insecta</taxon>
        <taxon>Pterygota</taxon>
        <taxon>Neoptera</taxon>
        <taxon>Endopterygota</taxon>
        <taxon>Coleoptera</taxon>
        <taxon>Polyphaga</taxon>
        <taxon>Cucujiformia</taxon>
        <taxon>Tenebrionidae</taxon>
        <taxon>Zophobas</taxon>
    </lineage>
</organism>
<protein>
    <submittedName>
        <fullName evidence="2">Uncharacterized protein</fullName>
    </submittedName>
</protein>
<dbReference type="AlphaFoldDB" id="A0AA38HZI6"/>
<feature type="compositionally biased region" description="Polar residues" evidence="1">
    <location>
        <begin position="1"/>
        <end position="12"/>
    </location>
</feature>
<keyword evidence="3" id="KW-1185">Reference proteome</keyword>
<dbReference type="Proteomes" id="UP001168821">
    <property type="component" value="Unassembled WGS sequence"/>
</dbReference>
<sequence>MQEFKNGTTSQFGVFIQNHPLEKPPQNPPSTYTPATTLLQVGSVRPCFRRKVRSLSYDFFSTAFGRVRTIVRDSGPRPAPGFDSSRARLRVRLNKFACR</sequence>
<name>A0AA38HZI6_9CUCU</name>